<keyword evidence="6" id="KW-0479">Metal-binding</keyword>
<dbReference type="PANTHER" id="PTHR47955:SF22">
    <property type="entry name" value="CYTOCHROME P450 83B1-LIKE"/>
    <property type="match status" value="1"/>
</dbReference>
<dbReference type="Gene3D" id="1.10.630.10">
    <property type="entry name" value="Cytochrome P450"/>
    <property type="match status" value="1"/>
</dbReference>
<evidence type="ECO:0000256" key="4">
    <source>
        <dbReference type="ARBA" id="ARBA00022617"/>
    </source>
</evidence>
<dbReference type="GO" id="GO:0005506">
    <property type="term" value="F:iron ion binding"/>
    <property type="evidence" value="ECO:0007669"/>
    <property type="project" value="InterPro"/>
</dbReference>
<reference evidence="12" key="2">
    <citation type="submission" date="2015-06" db="UniProtKB">
        <authorList>
            <consortium name="EnsemblPlants"/>
        </authorList>
    </citation>
    <scope>IDENTIFICATION</scope>
    <source>
        <strain evidence="12">DM1-3 516 R44</strain>
    </source>
</reference>
<dbReference type="InterPro" id="IPR036396">
    <property type="entry name" value="Cyt_P450_sf"/>
</dbReference>
<evidence type="ECO:0000256" key="11">
    <source>
        <dbReference type="ARBA" id="ARBA00023136"/>
    </source>
</evidence>
<dbReference type="EnsemblPlants" id="PGSC0003DMT400056308">
    <property type="protein sequence ID" value="PGSC0003DMT400056308"/>
    <property type="gene ID" value="PGSC0003DMG400021875"/>
</dbReference>
<evidence type="ECO:0000256" key="10">
    <source>
        <dbReference type="ARBA" id="ARBA00023033"/>
    </source>
</evidence>
<dbReference type="GO" id="GO:0016705">
    <property type="term" value="F:oxidoreductase activity, acting on paired donors, with incorporation or reduction of molecular oxygen"/>
    <property type="evidence" value="ECO:0007669"/>
    <property type="project" value="InterPro"/>
</dbReference>
<keyword evidence="9" id="KW-0408">Iron</keyword>
<evidence type="ECO:0000256" key="1">
    <source>
        <dbReference type="ARBA" id="ARBA00001971"/>
    </source>
</evidence>
<organism evidence="12 13">
    <name type="scientific">Solanum tuberosum</name>
    <name type="common">Potato</name>
    <dbReference type="NCBI Taxonomy" id="4113"/>
    <lineage>
        <taxon>Eukaryota</taxon>
        <taxon>Viridiplantae</taxon>
        <taxon>Streptophyta</taxon>
        <taxon>Embryophyta</taxon>
        <taxon>Tracheophyta</taxon>
        <taxon>Spermatophyta</taxon>
        <taxon>Magnoliopsida</taxon>
        <taxon>eudicotyledons</taxon>
        <taxon>Gunneridae</taxon>
        <taxon>Pentapetalae</taxon>
        <taxon>asterids</taxon>
        <taxon>lamiids</taxon>
        <taxon>Solanales</taxon>
        <taxon>Solanaceae</taxon>
        <taxon>Solanoideae</taxon>
        <taxon>Solaneae</taxon>
        <taxon>Solanum</taxon>
    </lineage>
</organism>
<comment type="similarity">
    <text evidence="3">Belongs to the cytochrome P450 family.</text>
</comment>
<dbReference type="Proteomes" id="UP000011115">
    <property type="component" value="Unassembled WGS sequence"/>
</dbReference>
<evidence type="ECO:0000256" key="2">
    <source>
        <dbReference type="ARBA" id="ARBA00004167"/>
    </source>
</evidence>
<evidence type="ECO:0000313" key="13">
    <source>
        <dbReference type="Proteomes" id="UP000011115"/>
    </source>
</evidence>
<evidence type="ECO:0000256" key="8">
    <source>
        <dbReference type="ARBA" id="ARBA00023002"/>
    </source>
</evidence>
<keyword evidence="10" id="KW-0503">Monooxygenase</keyword>
<dbReference type="GO" id="GO:0016020">
    <property type="term" value="C:membrane"/>
    <property type="evidence" value="ECO:0007669"/>
    <property type="project" value="UniProtKB-SubCell"/>
</dbReference>
<keyword evidence="11" id="KW-0472">Membrane</keyword>
<evidence type="ECO:0000256" key="7">
    <source>
        <dbReference type="ARBA" id="ARBA00022989"/>
    </source>
</evidence>
<dbReference type="AlphaFoldDB" id="M1BZ96"/>
<keyword evidence="4" id="KW-0349">Heme</keyword>
<keyword evidence="13" id="KW-1185">Reference proteome</keyword>
<comment type="cofactor">
    <cofactor evidence="1">
        <name>heme</name>
        <dbReference type="ChEBI" id="CHEBI:30413"/>
    </cofactor>
</comment>
<dbReference type="Gramene" id="PGSC0003DMT400056308">
    <property type="protein sequence ID" value="PGSC0003DMT400056308"/>
    <property type="gene ID" value="PGSC0003DMG400021875"/>
</dbReference>
<dbReference type="GO" id="GO:0020037">
    <property type="term" value="F:heme binding"/>
    <property type="evidence" value="ECO:0007669"/>
    <property type="project" value="InterPro"/>
</dbReference>
<evidence type="ECO:0000313" key="12">
    <source>
        <dbReference type="EnsemblPlants" id="PGSC0003DMT400056308"/>
    </source>
</evidence>
<evidence type="ECO:0000256" key="5">
    <source>
        <dbReference type="ARBA" id="ARBA00022692"/>
    </source>
</evidence>
<sequence length="142" mass="16289">MTIGKKLEKICVAHLCCLKKVQYFRPIPEDEVARMIKKLSVQAATSQITNLSNIMSSLTTTIICRVAFGIRYDGETREGRKFGELLKVAQEMLADFFVSDYFPLLGWIDKLSGKINKLEKNFKDFDEFNEGLIEQHLNPNRP</sequence>
<reference evidence="13" key="1">
    <citation type="journal article" date="2011" name="Nature">
        <title>Genome sequence and analysis of the tuber crop potato.</title>
        <authorList>
            <consortium name="The Potato Genome Sequencing Consortium"/>
        </authorList>
    </citation>
    <scope>NUCLEOTIDE SEQUENCE [LARGE SCALE GENOMIC DNA]</scope>
    <source>
        <strain evidence="13">cv. DM1-3 516 R44</strain>
    </source>
</reference>
<proteinExistence type="inferred from homology"/>
<keyword evidence="8" id="KW-0560">Oxidoreductase</keyword>
<dbReference type="PANTHER" id="PTHR47955">
    <property type="entry name" value="CYTOCHROME P450 FAMILY 71 PROTEIN"/>
    <property type="match status" value="1"/>
</dbReference>
<dbReference type="Pfam" id="PF00067">
    <property type="entry name" value="p450"/>
    <property type="match status" value="1"/>
</dbReference>
<evidence type="ECO:0000256" key="3">
    <source>
        <dbReference type="ARBA" id="ARBA00010617"/>
    </source>
</evidence>
<dbReference type="HOGENOM" id="CLU_120221_0_0_1"/>
<keyword evidence="5" id="KW-0812">Transmembrane</keyword>
<keyword evidence="7" id="KW-1133">Transmembrane helix</keyword>
<dbReference type="OMA" id="EMLADFF"/>
<evidence type="ECO:0000256" key="6">
    <source>
        <dbReference type="ARBA" id="ARBA00022723"/>
    </source>
</evidence>
<protein>
    <recommendedName>
        <fullName evidence="14">Cytochrome P450</fullName>
    </recommendedName>
</protein>
<name>M1BZ96_SOLTU</name>
<evidence type="ECO:0008006" key="14">
    <source>
        <dbReference type="Google" id="ProtNLM"/>
    </source>
</evidence>
<dbReference type="SUPFAM" id="SSF48264">
    <property type="entry name" value="Cytochrome P450"/>
    <property type="match status" value="1"/>
</dbReference>
<evidence type="ECO:0000256" key="9">
    <source>
        <dbReference type="ARBA" id="ARBA00023004"/>
    </source>
</evidence>
<dbReference type="GO" id="GO:0004497">
    <property type="term" value="F:monooxygenase activity"/>
    <property type="evidence" value="ECO:0007669"/>
    <property type="project" value="UniProtKB-KW"/>
</dbReference>
<accession>M1BZ96</accession>
<comment type="subcellular location">
    <subcellularLocation>
        <location evidence="2">Membrane</location>
        <topology evidence="2">Single-pass membrane protein</topology>
    </subcellularLocation>
</comment>
<dbReference type="InterPro" id="IPR001128">
    <property type="entry name" value="Cyt_P450"/>
</dbReference>